<dbReference type="OMA" id="WILTHME"/>
<dbReference type="OrthoDB" id="276029at2759"/>
<comment type="caution">
    <text evidence="9">The sequence shown here is derived from an EMBL/GenBank/DDBJ whole genome shotgun (WGS) entry which is preliminary data.</text>
</comment>
<keyword evidence="10" id="KW-1185">Reference proteome</keyword>
<feature type="coiled-coil region" evidence="7">
    <location>
        <begin position="728"/>
        <end position="755"/>
    </location>
</feature>
<evidence type="ECO:0000313" key="9">
    <source>
        <dbReference type="EMBL" id="RNF01336.1"/>
    </source>
</evidence>
<comment type="subcellular location">
    <subcellularLocation>
        <location evidence="1">Cell projection</location>
        <location evidence="1">Cilium</location>
    </subcellularLocation>
</comment>
<gene>
    <name evidence="9" type="ORF">TraAM80_07035</name>
</gene>
<dbReference type="EMBL" id="MKGL01000279">
    <property type="protein sequence ID" value="RNF01336.1"/>
    <property type="molecule type" value="Genomic_DNA"/>
</dbReference>
<dbReference type="GO" id="GO:0030992">
    <property type="term" value="C:intraciliary transport particle B"/>
    <property type="evidence" value="ECO:0007669"/>
    <property type="project" value="InterPro"/>
</dbReference>
<evidence type="ECO:0000313" key="10">
    <source>
        <dbReference type="Proteomes" id="UP000283634"/>
    </source>
</evidence>
<keyword evidence="2" id="KW-0970">Cilium biogenesis/degradation</keyword>
<dbReference type="InterPro" id="IPR041146">
    <property type="entry name" value="IFT81_CH"/>
</dbReference>
<accession>A0A3R7NE32</accession>
<proteinExistence type="inferred from homology"/>
<dbReference type="GO" id="GO:0036064">
    <property type="term" value="C:ciliary basal body"/>
    <property type="evidence" value="ECO:0007669"/>
    <property type="project" value="TreeGrafter"/>
</dbReference>
<evidence type="ECO:0000256" key="2">
    <source>
        <dbReference type="ARBA" id="ARBA00022794"/>
    </source>
</evidence>
<dbReference type="GO" id="GO:0015631">
    <property type="term" value="F:tubulin binding"/>
    <property type="evidence" value="ECO:0007669"/>
    <property type="project" value="InterPro"/>
</dbReference>
<dbReference type="GO" id="GO:0042073">
    <property type="term" value="P:intraciliary transport"/>
    <property type="evidence" value="ECO:0007669"/>
    <property type="project" value="InterPro"/>
</dbReference>
<evidence type="ECO:0000256" key="6">
    <source>
        <dbReference type="ARBA" id="ARBA00043983"/>
    </source>
</evidence>
<dbReference type="InterPro" id="IPR029600">
    <property type="entry name" value="IFT81"/>
</dbReference>
<evidence type="ECO:0000256" key="3">
    <source>
        <dbReference type="ARBA" id="ARBA00023054"/>
    </source>
</evidence>
<dbReference type="PANTHER" id="PTHR15614">
    <property type="entry name" value="INTRAFLAGELLAR TRANSPORT PROTEIN 81 HOMOLOG"/>
    <property type="match status" value="1"/>
</dbReference>
<dbReference type="InterPro" id="IPR043016">
    <property type="entry name" value="IFT81_N_sf"/>
</dbReference>
<keyword evidence="3 7" id="KW-0175">Coiled coil</keyword>
<feature type="domain" description="IFT81 calponin homology" evidence="8">
    <location>
        <begin position="89"/>
        <end position="210"/>
    </location>
</feature>
<reference evidence="9 10" key="1">
    <citation type="journal article" date="2018" name="BMC Genomics">
        <title>Genomic comparison of Trypanosoma conorhini and Trypanosoma rangeli to Trypanosoma cruzi strains of high and low virulence.</title>
        <authorList>
            <person name="Bradwell K.R."/>
            <person name="Koparde V.N."/>
            <person name="Matveyev A.V."/>
            <person name="Serrano M.G."/>
            <person name="Alves J.M."/>
            <person name="Parikh H."/>
            <person name="Huang B."/>
            <person name="Lee V."/>
            <person name="Espinosa-Alvarez O."/>
            <person name="Ortiz P.A."/>
            <person name="Costa-Martins A.G."/>
            <person name="Teixeira M.M."/>
            <person name="Buck G.A."/>
        </authorList>
    </citation>
    <scope>NUCLEOTIDE SEQUENCE [LARGE SCALE GENOMIC DNA]</scope>
    <source>
        <strain evidence="9 10">AM80</strain>
    </source>
</reference>
<name>A0A3R7NE32_TRYRA</name>
<dbReference type="GeneID" id="40330968"/>
<dbReference type="PANTHER" id="PTHR15614:SF2">
    <property type="entry name" value="INTRAFLAGELLAR TRANSPORT PROTEIN 81 HOMOLOG"/>
    <property type="match status" value="1"/>
</dbReference>
<evidence type="ECO:0000256" key="5">
    <source>
        <dbReference type="ARBA" id="ARBA00023273"/>
    </source>
</evidence>
<keyword evidence="4" id="KW-0969">Cilium</keyword>
<feature type="coiled-coil region" evidence="7">
    <location>
        <begin position="363"/>
        <end position="479"/>
    </location>
</feature>
<dbReference type="RefSeq" id="XP_029236271.1">
    <property type="nucleotide sequence ID" value="XM_029383849.1"/>
</dbReference>
<evidence type="ECO:0000259" key="8">
    <source>
        <dbReference type="Pfam" id="PF18383"/>
    </source>
</evidence>
<keyword evidence="5" id="KW-0966">Cell projection</keyword>
<dbReference type="AlphaFoldDB" id="A0A3R7NE32"/>
<organism evidence="9 10">
    <name type="scientific">Trypanosoma rangeli</name>
    <dbReference type="NCBI Taxonomy" id="5698"/>
    <lineage>
        <taxon>Eukaryota</taxon>
        <taxon>Discoba</taxon>
        <taxon>Euglenozoa</taxon>
        <taxon>Kinetoplastea</taxon>
        <taxon>Metakinetoplastina</taxon>
        <taxon>Trypanosomatida</taxon>
        <taxon>Trypanosomatidae</taxon>
        <taxon>Trypanosoma</taxon>
        <taxon>Herpetosoma</taxon>
    </lineage>
</organism>
<evidence type="ECO:0000256" key="7">
    <source>
        <dbReference type="SAM" id="Coils"/>
    </source>
</evidence>
<evidence type="ECO:0000256" key="4">
    <source>
        <dbReference type="ARBA" id="ARBA00023069"/>
    </source>
</evidence>
<sequence length="816" mass="93279">MSIVTSPWSHFSFLRLGRINREVKNKDTATIRGATKMSFLGAHGSSGFGITMAMTPGSYTTPGNVFAGESTNVNTGTKQRSSADLTEEEVLQYIVDNVNKVLSRKYSLVEFDAIQGVPLLQVVNDVFGTLSPPQQMDLEGVPIEEAAPRMMEFLTKTLGYRIPALMANNFASGFMQAEPTIVYPTLYWVLSNMPQNEKRVYLARFLQRLDIPEAMRAQDEDVRALYQQYENLRTMFVQTHRRVDALQAAHANPAEVRRKVTALEEERDRLQDYIQVAEKKLGGVLDKESLVNASKALRAALEEESWLAEKRVELQQSLISAEQRSTEMQNRLQNLRRDAADGRVDVIVCRMRDEIQTNKMILEKQLPKELEQKRRENDELNKLISEPLDMQALATENQKLDEALKKLQLQVKERQRPGEDGSTIATIKQQVERVEKRKQEVLETLTSLQADNRRTLNEMRDQENRINQLREAHQMLKGDEFRIFSKRVLAKKAASEGMRAKLSELRVEWGVLTFTENVLKAQFNELDAEIGNLEQKLGLHGYSRTMEALSKLTREKDTIEELKGKTLEELSHVVQDFTMAIRERRTKLAPLINELRDVRHTASEVDQEWASKKSHYDYQESLLMEDIFKLERDVQALRDETNMNESIYHRLQAQGTLITAQWDRLEGEREFADIIKSGADNPTEEELTQAAASLGRSPKCTYCGKATPTNGWLLYHLNKDHGINVLAEKGFERAIEDLQIRLRDMQQRQLEIQENYEGNVQQVEWFNQLKRILQAKLHALQTENPRGSSLDKDIQQVMATTGAGGNGVDMLVLTGN</sequence>
<feature type="coiled-coil region" evidence="7">
    <location>
        <begin position="311"/>
        <end position="338"/>
    </location>
</feature>
<dbReference type="Pfam" id="PF18383">
    <property type="entry name" value="IFT81_CH"/>
    <property type="match status" value="1"/>
</dbReference>
<comment type="similarity">
    <text evidence="6">Belongs to the IFT81 family.</text>
</comment>
<dbReference type="Proteomes" id="UP000283634">
    <property type="component" value="Unassembled WGS sequence"/>
</dbReference>
<evidence type="ECO:0000256" key="1">
    <source>
        <dbReference type="ARBA" id="ARBA00004138"/>
    </source>
</evidence>
<protein>
    <recommendedName>
        <fullName evidence="8">IFT81 calponin homology domain-containing protein</fullName>
    </recommendedName>
</protein>
<dbReference type="VEuPathDB" id="TriTrypDB:TRSC58_05119"/>
<dbReference type="Gene3D" id="1.10.418.70">
    <property type="entry name" value="Intraflagellar transport protein 81, N-terminal domain"/>
    <property type="match status" value="1"/>
</dbReference>
<dbReference type="GO" id="GO:0060271">
    <property type="term" value="P:cilium assembly"/>
    <property type="evidence" value="ECO:0007669"/>
    <property type="project" value="InterPro"/>
</dbReference>